<dbReference type="Proteomes" id="UP001607302">
    <property type="component" value="Unassembled WGS sequence"/>
</dbReference>
<comment type="caution">
    <text evidence="1">The sequence shown here is derived from an EMBL/GenBank/DDBJ whole genome shotgun (WGS) entry which is preliminary data.</text>
</comment>
<protein>
    <submittedName>
        <fullName evidence="1">Uncharacterized protein</fullName>
    </submittedName>
</protein>
<keyword evidence="2" id="KW-1185">Reference proteome</keyword>
<evidence type="ECO:0000313" key="1">
    <source>
        <dbReference type="EMBL" id="KAL2716907.1"/>
    </source>
</evidence>
<dbReference type="AlphaFoldDB" id="A0ABD2A8M7"/>
<reference evidence="1 2" key="1">
    <citation type="journal article" date="2024" name="Ann. Entomol. Soc. Am.">
        <title>Genomic analyses of the southern and eastern yellowjacket wasps (Hymenoptera: Vespidae) reveal evolutionary signatures of social life.</title>
        <authorList>
            <person name="Catto M.A."/>
            <person name="Caine P.B."/>
            <person name="Orr S.E."/>
            <person name="Hunt B.G."/>
            <person name="Goodisman M.A.D."/>
        </authorList>
    </citation>
    <scope>NUCLEOTIDE SEQUENCE [LARGE SCALE GENOMIC DNA]</scope>
    <source>
        <strain evidence="1">233</strain>
        <tissue evidence="1">Head and thorax</tissue>
    </source>
</reference>
<proteinExistence type="predicted"/>
<organism evidence="1 2">
    <name type="scientific">Vespula squamosa</name>
    <name type="common">Southern yellow jacket</name>
    <name type="synonym">Wasp</name>
    <dbReference type="NCBI Taxonomy" id="30214"/>
    <lineage>
        <taxon>Eukaryota</taxon>
        <taxon>Metazoa</taxon>
        <taxon>Ecdysozoa</taxon>
        <taxon>Arthropoda</taxon>
        <taxon>Hexapoda</taxon>
        <taxon>Insecta</taxon>
        <taxon>Pterygota</taxon>
        <taxon>Neoptera</taxon>
        <taxon>Endopterygota</taxon>
        <taxon>Hymenoptera</taxon>
        <taxon>Apocrita</taxon>
        <taxon>Aculeata</taxon>
        <taxon>Vespoidea</taxon>
        <taxon>Vespidae</taxon>
        <taxon>Vespinae</taxon>
        <taxon>Vespula</taxon>
    </lineage>
</organism>
<evidence type="ECO:0000313" key="2">
    <source>
        <dbReference type="Proteomes" id="UP001607302"/>
    </source>
</evidence>
<gene>
    <name evidence="1" type="ORF">V1478_012607</name>
</gene>
<name>A0ABD2A8M7_VESSQ</name>
<sequence length="221" mass="25040">MLRGQLMILRKSKIFVNVKCLLKALGYVKLKNALLNDFCSQLLLIIYRKGNQVPNWLSSNTKIQCFLVTSDNVHVFMNESSVDGMHFTSECGKYLGNLILMAREKGNGNRKGKTKIVLFTIPSKSCRPSSFDIQALQIPEKSQGRLEGLHEVKSHRVSSAPTHVDIPGRSKRKRVVIIDTADISDSDQRSSRSEISVIVLSLTEFERWGEAVNKKQRKEHR</sequence>
<accession>A0ABD2A8M7</accession>
<dbReference type="EMBL" id="JAUDFV010000153">
    <property type="protein sequence ID" value="KAL2716907.1"/>
    <property type="molecule type" value="Genomic_DNA"/>
</dbReference>